<dbReference type="EMBL" id="RDQH01000335">
    <property type="protein sequence ID" value="RXH90221.1"/>
    <property type="molecule type" value="Genomic_DNA"/>
</dbReference>
<accession>A0A498J9Z5</accession>
<dbReference type="AlphaFoldDB" id="A0A498J9Z5"/>
<comment type="caution">
    <text evidence="1">The sequence shown here is derived from an EMBL/GenBank/DDBJ whole genome shotgun (WGS) entry which is preliminary data.</text>
</comment>
<proteinExistence type="predicted"/>
<gene>
    <name evidence="1" type="ORF">DVH24_032578</name>
</gene>
<dbReference type="STRING" id="3750.A0A498J9Z5"/>
<evidence type="ECO:0000313" key="2">
    <source>
        <dbReference type="Proteomes" id="UP000290289"/>
    </source>
</evidence>
<keyword evidence="2" id="KW-1185">Reference proteome</keyword>
<protein>
    <submittedName>
        <fullName evidence="1">Uncharacterized protein</fullName>
    </submittedName>
</protein>
<name>A0A498J9Z5_MALDO</name>
<organism evidence="1 2">
    <name type="scientific">Malus domestica</name>
    <name type="common">Apple</name>
    <name type="synonym">Pyrus malus</name>
    <dbReference type="NCBI Taxonomy" id="3750"/>
    <lineage>
        <taxon>Eukaryota</taxon>
        <taxon>Viridiplantae</taxon>
        <taxon>Streptophyta</taxon>
        <taxon>Embryophyta</taxon>
        <taxon>Tracheophyta</taxon>
        <taxon>Spermatophyta</taxon>
        <taxon>Magnoliopsida</taxon>
        <taxon>eudicotyledons</taxon>
        <taxon>Gunneridae</taxon>
        <taxon>Pentapetalae</taxon>
        <taxon>rosids</taxon>
        <taxon>fabids</taxon>
        <taxon>Rosales</taxon>
        <taxon>Rosaceae</taxon>
        <taxon>Amygdaloideae</taxon>
        <taxon>Maleae</taxon>
        <taxon>Malus</taxon>
    </lineage>
</organism>
<reference evidence="1 2" key="1">
    <citation type="submission" date="2018-10" db="EMBL/GenBank/DDBJ databases">
        <title>A high-quality apple genome assembly.</title>
        <authorList>
            <person name="Hu J."/>
        </authorList>
    </citation>
    <scope>NUCLEOTIDE SEQUENCE [LARGE SCALE GENOMIC DNA]</scope>
    <source>
        <strain evidence="2">cv. HFTH1</strain>
        <tissue evidence="1">Young leaf</tissue>
    </source>
</reference>
<dbReference type="Proteomes" id="UP000290289">
    <property type="component" value="Chromosome 9"/>
</dbReference>
<sequence length="408" mass="45214">MDRNQNSGETVVDGPEKMSVGAVNENMNMVAVAEEVQNRGGGVITSPEKDVQVPAKQDGVLVESQDSLQQMDNLSSDGIALNGYYGAQQNVHGLVQLNLMEPPHDSYYVNQQSMQGLGQLNSIAPNHDGFFGAQQSIHGMGQLDFRPSSSFSYSLQRDLELLSCEQDQLAIRSDKDVNIVDVTDEINVDAEPSSPIASDRVKEVDGFSAEVSVMSDKDVNVVDAPYEIIVEVNVSSQTTGGHFKEVDGLNAEQSVVSDRDVDIVDVNDEINVDKEHVSSPTSDRVKEVDGLNADKSVESDKDVDIVDITEQCVSSLNDQSDLNNVGELMKSRAHEIDNCHVPQQESERNNAIRVWQPRGDPCRTKTFIDLDVSKTECKHFLLISFRDMFIRYQQLQPKFQSTERAWLF</sequence>
<evidence type="ECO:0000313" key="1">
    <source>
        <dbReference type="EMBL" id="RXH90221.1"/>
    </source>
</evidence>